<organism evidence="1 2">
    <name type="scientific">Scutellospora calospora</name>
    <dbReference type="NCBI Taxonomy" id="85575"/>
    <lineage>
        <taxon>Eukaryota</taxon>
        <taxon>Fungi</taxon>
        <taxon>Fungi incertae sedis</taxon>
        <taxon>Mucoromycota</taxon>
        <taxon>Glomeromycotina</taxon>
        <taxon>Glomeromycetes</taxon>
        <taxon>Diversisporales</taxon>
        <taxon>Gigasporaceae</taxon>
        <taxon>Scutellospora</taxon>
    </lineage>
</organism>
<proteinExistence type="predicted"/>
<accession>A0ACA9KQU4</accession>
<evidence type="ECO:0000313" key="1">
    <source>
        <dbReference type="EMBL" id="CAG8488076.1"/>
    </source>
</evidence>
<gene>
    <name evidence="1" type="ORF">SCALOS_LOCUS2711</name>
</gene>
<dbReference type="EMBL" id="CAJVPM010002536">
    <property type="protein sequence ID" value="CAG8488076.1"/>
    <property type="molecule type" value="Genomic_DNA"/>
</dbReference>
<protein>
    <submittedName>
        <fullName evidence="1">6414_t:CDS:1</fullName>
    </submittedName>
</protein>
<feature type="non-terminal residue" evidence="1">
    <location>
        <position position="1"/>
    </location>
</feature>
<comment type="caution">
    <text evidence="1">The sequence shown here is derived from an EMBL/GenBank/DDBJ whole genome shotgun (WGS) entry which is preliminary data.</text>
</comment>
<dbReference type="Proteomes" id="UP000789860">
    <property type="component" value="Unassembled WGS sequence"/>
</dbReference>
<reference evidence="1" key="1">
    <citation type="submission" date="2021-06" db="EMBL/GenBank/DDBJ databases">
        <authorList>
            <person name="Kallberg Y."/>
            <person name="Tangrot J."/>
            <person name="Rosling A."/>
        </authorList>
    </citation>
    <scope>NUCLEOTIDE SEQUENCE</scope>
    <source>
        <strain evidence="1">AU212A</strain>
    </source>
</reference>
<keyword evidence="2" id="KW-1185">Reference proteome</keyword>
<sequence>VYVNRHKRPDVVAYHQIFLEKIAQLDQLISKWLDQDCRIRTFPQLNDDEKEHVWVTHNEKLGPSMHISDFLTETIEPLKDDQEEARVMMVLGCVGLFAFNNVTSHMAFVEDALVASKMNLSSGGSAPKMRDTIWNNNHQSMIIEEDYFIYDKKKKKILIYVVNLKQDRLVLECALCKKKEADLDNINCYVRQLMAHQPDFLAERGQIQKEIESKGHKIIFYHKFHPEFNYIEMY</sequence>
<evidence type="ECO:0000313" key="2">
    <source>
        <dbReference type="Proteomes" id="UP000789860"/>
    </source>
</evidence>
<name>A0ACA9KQU4_9GLOM</name>